<dbReference type="GeneID" id="19968851"/>
<evidence type="ECO:0000313" key="2">
    <source>
        <dbReference type="EMBL" id="ETN42358.1"/>
    </source>
</evidence>
<protein>
    <recommendedName>
        <fullName evidence="4">HNH domain-containing protein</fullName>
    </recommendedName>
</protein>
<keyword evidence="3" id="KW-1185">Reference proteome</keyword>
<dbReference type="Proteomes" id="UP000030752">
    <property type="component" value="Unassembled WGS sequence"/>
</dbReference>
<dbReference type="InterPro" id="IPR003615">
    <property type="entry name" value="HNH_nuc"/>
</dbReference>
<dbReference type="eggNOG" id="ENOG502S89B">
    <property type="taxonomic scope" value="Eukaryota"/>
</dbReference>
<organism evidence="2 3">
    <name type="scientific">Cyphellophora europaea (strain CBS 101466)</name>
    <name type="common">Phialophora europaea</name>
    <dbReference type="NCBI Taxonomy" id="1220924"/>
    <lineage>
        <taxon>Eukaryota</taxon>
        <taxon>Fungi</taxon>
        <taxon>Dikarya</taxon>
        <taxon>Ascomycota</taxon>
        <taxon>Pezizomycotina</taxon>
        <taxon>Eurotiomycetes</taxon>
        <taxon>Chaetothyriomycetidae</taxon>
        <taxon>Chaetothyriales</taxon>
        <taxon>Cyphellophoraceae</taxon>
        <taxon>Cyphellophora</taxon>
    </lineage>
</organism>
<evidence type="ECO:0000313" key="3">
    <source>
        <dbReference type="Proteomes" id="UP000030752"/>
    </source>
</evidence>
<dbReference type="VEuPathDB" id="FungiDB:HMPREF1541_01512"/>
<evidence type="ECO:0000256" key="1">
    <source>
        <dbReference type="SAM" id="MobiDB-lite"/>
    </source>
</evidence>
<feature type="region of interest" description="Disordered" evidence="1">
    <location>
        <begin position="29"/>
        <end position="68"/>
    </location>
</feature>
<dbReference type="InParanoid" id="W2S2U5"/>
<evidence type="ECO:0008006" key="4">
    <source>
        <dbReference type="Google" id="ProtNLM"/>
    </source>
</evidence>
<sequence>MTNLDTYPEDDTNYQTFRDCLFSAIVEKSSGAQASKKSTAAKRRQSRPVSHPSRTRDNNGPSADPSELADFSDYLSSEIFPSLPDALRSINHATIKFADPSNATYSLPLTLSTLEDLTSRLPPTVTDTLQAYSLISPPTSDTTSFLSPILSAYITSATTPPPAPSATRADHCELCERDWIPLTYHHLIPRSTHPRVLKRGWHPEADLQNVAWLCRACHSFVHRTIGNEELAREWFTVERLAGREDVQRWCRWVGGIRWKKR</sequence>
<dbReference type="AlphaFoldDB" id="W2S2U5"/>
<dbReference type="PANTHER" id="PTHR37827">
    <property type="entry name" value="TUDOR DOMAIN-CONTAINING PROTEIN"/>
    <property type="match status" value="1"/>
</dbReference>
<reference evidence="2 3" key="1">
    <citation type="submission" date="2013-03" db="EMBL/GenBank/DDBJ databases">
        <title>The Genome Sequence of Phialophora europaea CBS 101466.</title>
        <authorList>
            <consortium name="The Broad Institute Genomics Platform"/>
            <person name="Cuomo C."/>
            <person name="de Hoog S."/>
            <person name="Gorbushina A."/>
            <person name="Walker B."/>
            <person name="Young S.K."/>
            <person name="Zeng Q."/>
            <person name="Gargeya S."/>
            <person name="Fitzgerald M."/>
            <person name="Haas B."/>
            <person name="Abouelleil A."/>
            <person name="Allen A.W."/>
            <person name="Alvarado L."/>
            <person name="Arachchi H.M."/>
            <person name="Berlin A.M."/>
            <person name="Chapman S.B."/>
            <person name="Gainer-Dewar J."/>
            <person name="Goldberg J."/>
            <person name="Griggs A."/>
            <person name="Gujja S."/>
            <person name="Hansen M."/>
            <person name="Howarth C."/>
            <person name="Imamovic A."/>
            <person name="Ireland A."/>
            <person name="Larimer J."/>
            <person name="McCowan C."/>
            <person name="Murphy C."/>
            <person name="Pearson M."/>
            <person name="Poon T.W."/>
            <person name="Priest M."/>
            <person name="Roberts A."/>
            <person name="Saif S."/>
            <person name="Shea T."/>
            <person name="Sisk P."/>
            <person name="Sykes S."/>
            <person name="Wortman J."/>
            <person name="Nusbaum C."/>
            <person name="Birren B."/>
        </authorList>
    </citation>
    <scope>NUCLEOTIDE SEQUENCE [LARGE SCALE GENOMIC DNA]</scope>
    <source>
        <strain evidence="2 3">CBS 101466</strain>
    </source>
</reference>
<dbReference type="STRING" id="1220924.W2S2U5"/>
<dbReference type="CDD" id="cd00085">
    <property type="entry name" value="HNHc"/>
    <property type="match status" value="1"/>
</dbReference>
<dbReference type="HOGENOM" id="CLU_074184_0_0_1"/>
<accession>W2S2U5</accession>
<dbReference type="PANTHER" id="PTHR37827:SF1">
    <property type="entry name" value="HNH DOMAIN-CONTAINING PROTEIN"/>
    <property type="match status" value="1"/>
</dbReference>
<dbReference type="EMBL" id="KB822718">
    <property type="protein sequence ID" value="ETN42358.1"/>
    <property type="molecule type" value="Genomic_DNA"/>
</dbReference>
<dbReference type="OrthoDB" id="4850648at2759"/>
<name>W2S2U5_CYPE1</name>
<gene>
    <name evidence="2" type="ORF">HMPREF1541_01512</name>
</gene>
<proteinExistence type="predicted"/>
<dbReference type="RefSeq" id="XP_008714094.1">
    <property type="nucleotide sequence ID" value="XM_008715872.1"/>
</dbReference>